<comment type="caution">
    <text evidence="1">The sequence shown here is derived from an EMBL/GenBank/DDBJ whole genome shotgun (WGS) entry which is preliminary data.</text>
</comment>
<protein>
    <submittedName>
        <fullName evidence="1">Uncharacterized protein</fullName>
    </submittedName>
</protein>
<reference evidence="1" key="1">
    <citation type="journal article" date="2014" name="Front. Microbiol.">
        <title>High frequency of phylogenetically diverse reductive dehalogenase-homologous genes in deep subseafloor sedimentary metagenomes.</title>
        <authorList>
            <person name="Kawai M."/>
            <person name="Futagami T."/>
            <person name="Toyoda A."/>
            <person name="Takaki Y."/>
            <person name="Nishi S."/>
            <person name="Hori S."/>
            <person name="Arai W."/>
            <person name="Tsubouchi T."/>
            <person name="Morono Y."/>
            <person name="Uchiyama I."/>
            <person name="Ito T."/>
            <person name="Fujiyama A."/>
            <person name="Inagaki F."/>
            <person name="Takami H."/>
        </authorList>
    </citation>
    <scope>NUCLEOTIDE SEQUENCE</scope>
    <source>
        <strain evidence="1">Expedition CK06-06</strain>
    </source>
</reference>
<dbReference type="AlphaFoldDB" id="X0UGH5"/>
<dbReference type="EMBL" id="BARS01016485">
    <property type="protein sequence ID" value="GAF87615.1"/>
    <property type="molecule type" value="Genomic_DNA"/>
</dbReference>
<gene>
    <name evidence="1" type="ORF">S01H1_27120</name>
</gene>
<accession>X0UGH5</accession>
<name>X0UGH5_9ZZZZ</name>
<proteinExistence type="predicted"/>
<sequence length="134" mass="15254">MRGPVVRAGRAYADKPLDMDMEGEMQKQRTYEATTTDYFCDKCGTEIYDHKCTCDECGSDFCESCRDSFDHGKACEFCPPELQELQVELNAVWEKANRDAGVIWDKQQAVRNRLCEQHEASAAERATHKDTTGE</sequence>
<organism evidence="1">
    <name type="scientific">marine sediment metagenome</name>
    <dbReference type="NCBI Taxonomy" id="412755"/>
    <lineage>
        <taxon>unclassified sequences</taxon>
        <taxon>metagenomes</taxon>
        <taxon>ecological metagenomes</taxon>
    </lineage>
</organism>
<evidence type="ECO:0000313" key="1">
    <source>
        <dbReference type="EMBL" id="GAF87615.1"/>
    </source>
</evidence>